<reference evidence="11" key="1">
    <citation type="journal article" date="2019" name="bioRxiv">
        <title>The Genome of the Zebra Mussel, Dreissena polymorpha: A Resource for Invasive Species Research.</title>
        <authorList>
            <person name="McCartney M.A."/>
            <person name="Auch B."/>
            <person name="Kono T."/>
            <person name="Mallez S."/>
            <person name="Zhang Y."/>
            <person name="Obille A."/>
            <person name="Becker A."/>
            <person name="Abrahante J.E."/>
            <person name="Garbe J."/>
            <person name="Badalamenti J.P."/>
            <person name="Herman A."/>
            <person name="Mangelson H."/>
            <person name="Liachko I."/>
            <person name="Sullivan S."/>
            <person name="Sone E.D."/>
            <person name="Koren S."/>
            <person name="Silverstein K.A.T."/>
            <person name="Beckman K.B."/>
            <person name="Gohl D.M."/>
        </authorList>
    </citation>
    <scope>NUCLEOTIDE SEQUENCE</scope>
    <source>
        <strain evidence="11">Duluth1</strain>
        <tissue evidence="11">Whole animal</tissue>
    </source>
</reference>
<reference evidence="11" key="2">
    <citation type="submission" date="2020-11" db="EMBL/GenBank/DDBJ databases">
        <authorList>
            <person name="McCartney M.A."/>
            <person name="Auch B."/>
            <person name="Kono T."/>
            <person name="Mallez S."/>
            <person name="Becker A."/>
            <person name="Gohl D.M."/>
            <person name="Silverstein K.A.T."/>
            <person name="Koren S."/>
            <person name="Bechman K.B."/>
            <person name="Herman A."/>
            <person name="Abrahante J.E."/>
            <person name="Garbe J."/>
        </authorList>
    </citation>
    <scope>NUCLEOTIDE SEQUENCE</scope>
    <source>
        <strain evidence="11">Duluth1</strain>
        <tissue evidence="11">Whole animal</tissue>
    </source>
</reference>
<comment type="caution">
    <text evidence="11">The sequence shown here is derived from an EMBL/GenBank/DDBJ whole genome shotgun (WGS) entry which is preliminary data.</text>
</comment>
<accession>A0A9D4DAG4</accession>
<evidence type="ECO:0000256" key="2">
    <source>
        <dbReference type="ARBA" id="ARBA00008558"/>
    </source>
</evidence>
<comment type="subunit">
    <text evidence="10">Homodimer. Forms a heterodimer with renin and inhibits its activity.</text>
</comment>
<protein>
    <recommendedName>
        <fullName evidence="4">N-acylglucosamine 2-epimerase</fullName>
        <ecNumber evidence="3">5.1.3.8</ecNumber>
    </recommendedName>
    <alternativeName>
        <fullName evidence="8">GlcNAc 2-epimerase</fullName>
    </alternativeName>
    <alternativeName>
        <fullName evidence="6">N-acetyl-D-glucosamine 2-epimerase</fullName>
    </alternativeName>
    <alternativeName>
        <fullName evidence="7">Renin-binding protein</fullName>
    </alternativeName>
</protein>
<gene>
    <name evidence="11" type="ORF">DPMN_046875</name>
</gene>
<evidence type="ECO:0000256" key="3">
    <source>
        <dbReference type="ARBA" id="ARBA00013176"/>
    </source>
</evidence>
<dbReference type="EMBL" id="JAIWYP010000011">
    <property type="protein sequence ID" value="KAH3740178.1"/>
    <property type="molecule type" value="Genomic_DNA"/>
</dbReference>
<dbReference type="GO" id="GO:0050121">
    <property type="term" value="F:N-acylglucosamine 2-epimerase activity"/>
    <property type="evidence" value="ECO:0007669"/>
    <property type="project" value="UniProtKB-EC"/>
</dbReference>
<sequence>MIPGHAIEAGWFLLRYAKQNGQDELAQRPIYEWPFCQSPVQLEWNMKMWWVHTETMVAFLMAYQHTRDGDHLDSFARVYDYCYSNHVDKKQGEWYGYLNRDGSVSMRFKGGPWKGCFHVPRSLLYCKQMLSELLKRPT</sequence>
<evidence type="ECO:0000256" key="10">
    <source>
        <dbReference type="ARBA" id="ARBA00046544"/>
    </source>
</evidence>
<dbReference type="EC" id="5.1.3.8" evidence="3"/>
<evidence type="ECO:0000256" key="6">
    <source>
        <dbReference type="ARBA" id="ARBA00031608"/>
    </source>
</evidence>
<comment type="similarity">
    <text evidence="2">Belongs to the N-acylglucosamine 2-epimerase family.</text>
</comment>
<comment type="catalytic activity">
    <reaction evidence="9">
        <text>an N-acyl-D-glucosamine = an N-acyl-D-mannosamine</text>
        <dbReference type="Rhea" id="RHEA:19033"/>
        <dbReference type="ChEBI" id="CHEBI:16062"/>
        <dbReference type="ChEBI" id="CHEBI:17274"/>
        <dbReference type="EC" id="5.1.3.8"/>
    </reaction>
    <physiologicalReaction direction="left-to-right" evidence="9">
        <dbReference type="Rhea" id="RHEA:19034"/>
    </physiologicalReaction>
    <physiologicalReaction direction="right-to-left" evidence="9">
        <dbReference type="Rhea" id="RHEA:19035"/>
    </physiologicalReaction>
</comment>
<dbReference type="PANTHER" id="PTHR15108">
    <property type="entry name" value="N-ACYLGLUCOSAMINE-2-EPIMERASE"/>
    <property type="match status" value="1"/>
</dbReference>
<evidence type="ECO:0000256" key="9">
    <source>
        <dbReference type="ARBA" id="ARBA00034243"/>
    </source>
</evidence>
<evidence type="ECO:0000313" key="12">
    <source>
        <dbReference type="Proteomes" id="UP000828390"/>
    </source>
</evidence>
<evidence type="ECO:0000256" key="8">
    <source>
        <dbReference type="ARBA" id="ARBA00033215"/>
    </source>
</evidence>
<evidence type="ECO:0000256" key="1">
    <source>
        <dbReference type="ARBA" id="ARBA00004878"/>
    </source>
</evidence>
<dbReference type="Gene3D" id="1.50.10.10">
    <property type="match status" value="1"/>
</dbReference>
<comment type="pathway">
    <text evidence="1">Amino-sugar metabolism; N-acetylneuraminate degradation.</text>
</comment>
<dbReference type="GO" id="GO:0005975">
    <property type="term" value="P:carbohydrate metabolic process"/>
    <property type="evidence" value="ECO:0007669"/>
    <property type="project" value="InterPro"/>
</dbReference>
<dbReference type="InterPro" id="IPR010819">
    <property type="entry name" value="AGE/CE"/>
</dbReference>
<name>A0A9D4DAG4_DREPO</name>
<dbReference type="AlphaFoldDB" id="A0A9D4DAG4"/>
<evidence type="ECO:0000256" key="4">
    <source>
        <dbReference type="ARBA" id="ARBA00014959"/>
    </source>
</evidence>
<organism evidence="11 12">
    <name type="scientific">Dreissena polymorpha</name>
    <name type="common">Zebra mussel</name>
    <name type="synonym">Mytilus polymorpha</name>
    <dbReference type="NCBI Taxonomy" id="45954"/>
    <lineage>
        <taxon>Eukaryota</taxon>
        <taxon>Metazoa</taxon>
        <taxon>Spiralia</taxon>
        <taxon>Lophotrochozoa</taxon>
        <taxon>Mollusca</taxon>
        <taxon>Bivalvia</taxon>
        <taxon>Autobranchia</taxon>
        <taxon>Heteroconchia</taxon>
        <taxon>Euheterodonta</taxon>
        <taxon>Imparidentia</taxon>
        <taxon>Neoheterodontei</taxon>
        <taxon>Myida</taxon>
        <taxon>Dreissenoidea</taxon>
        <taxon>Dreissenidae</taxon>
        <taxon>Dreissena</taxon>
    </lineage>
</organism>
<evidence type="ECO:0000256" key="7">
    <source>
        <dbReference type="ARBA" id="ARBA00031909"/>
    </source>
</evidence>
<dbReference type="Proteomes" id="UP000828390">
    <property type="component" value="Unassembled WGS sequence"/>
</dbReference>
<dbReference type="Pfam" id="PF07221">
    <property type="entry name" value="GlcNAc_2-epim"/>
    <property type="match status" value="1"/>
</dbReference>
<dbReference type="InterPro" id="IPR012341">
    <property type="entry name" value="6hp_glycosidase-like_sf"/>
</dbReference>
<keyword evidence="12" id="KW-1185">Reference proteome</keyword>
<evidence type="ECO:0000256" key="5">
    <source>
        <dbReference type="ARBA" id="ARBA00023235"/>
    </source>
</evidence>
<evidence type="ECO:0000313" key="11">
    <source>
        <dbReference type="EMBL" id="KAH3740178.1"/>
    </source>
</evidence>
<keyword evidence="5" id="KW-0413">Isomerase</keyword>
<dbReference type="SUPFAM" id="SSF48208">
    <property type="entry name" value="Six-hairpin glycosidases"/>
    <property type="match status" value="1"/>
</dbReference>
<proteinExistence type="inferred from homology"/>
<dbReference type="InterPro" id="IPR008928">
    <property type="entry name" value="6-hairpin_glycosidase_sf"/>
</dbReference>